<accession>F8PHT3</accession>
<keyword evidence="2" id="KW-1185">Reference proteome</keyword>
<dbReference type="AlphaFoldDB" id="F8PHT3"/>
<evidence type="ECO:0000313" key="2">
    <source>
        <dbReference type="Proteomes" id="UP000008063"/>
    </source>
</evidence>
<dbReference type="Proteomes" id="UP000008063">
    <property type="component" value="Unassembled WGS sequence"/>
</dbReference>
<protein>
    <submittedName>
        <fullName evidence="1">Uncharacterized protein</fullName>
    </submittedName>
</protein>
<name>F8PHT3_SERL3</name>
<evidence type="ECO:0000313" key="1">
    <source>
        <dbReference type="EMBL" id="EGO04562.1"/>
    </source>
</evidence>
<reference evidence="2" key="1">
    <citation type="journal article" date="2011" name="Science">
        <title>The plant cell wall-decomposing machinery underlies the functional diversity of forest fungi.</title>
        <authorList>
            <person name="Eastwood D.C."/>
            <person name="Floudas D."/>
            <person name="Binder M."/>
            <person name="Majcherczyk A."/>
            <person name="Schneider P."/>
            <person name="Aerts A."/>
            <person name="Asiegbu F.O."/>
            <person name="Baker S.E."/>
            <person name="Barry K."/>
            <person name="Bendiksby M."/>
            <person name="Blumentritt M."/>
            <person name="Coutinho P.M."/>
            <person name="Cullen D."/>
            <person name="de Vries R.P."/>
            <person name="Gathman A."/>
            <person name="Goodell B."/>
            <person name="Henrissat B."/>
            <person name="Ihrmark K."/>
            <person name="Kauserud H."/>
            <person name="Kohler A."/>
            <person name="LaButti K."/>
            <person name="Lapidus A."/>
            <person name="Lavin J.L."/>
            <person name="Lee Y.-H."/>
            <person name="Lindquist E."/>
            <person name="Lilly W."/>
            <person name="Lucas S."/>
            <person name="Morin E."/>
            <person name="Murat C."/>
            <person name="Oguiza J.A."/>
            <person name="Park J."/>
            <person name="Pisabarro A.G."/>
            <person name="Riley R."/>
            <person name="Rosling A."/>
            <person name="Salamov A."/>
            <person name="Schmidt O."/>
            <person name="Schmutz J."/>
            <person name="Skrede I."/>
            <person name="Stenlid J."/>
            <person name="Wiebenga A."/>
            <person name="Xie X."/>
            <person name="Kuees U."/>
            <person name="Hibbett D.S."/>
            <person name="Hoffmeister D."/>
            <person name="Hoegberg N."/>
            <person name="Martin F."/>
            <person name="Grigoriev I.V."/>
            <person name="Watkinson S.C."/>
        </authorList>
    </citation>
    <scope>NUCLEOTIDE SEQUENCE [LARGE SCALE GENOMIC DNA]</scope>
    <source>
        <strain evidence="2">strain S7.3</strain>
    </source>
</reference>
<dbReference type="OrthoDB" id="3267566at2759"/>
<feature type="non-terminal residue" evidence="1">
    <location>
        <position position="1"/>
    </location>
</feature>
<dbReference type="EMBL" id="GL945474">
    <property type="protein sequence ID" value="EGO04562.1"/>
    <property type="molecule type" value="Genomic_DNA"/>
</dbReference>
<proteinExistence type="predicted"/>
<dbReference type="CDD" id="cd00303">
    <property type="entry name" value="retropepsin_like"/>
    <property type="match status" value="1"/>
</dbReference>
<dbReference type="STRING" id="936435.F8PHT3"/>
<dbReference type="HOGENOM" id="CLU_000384_32_1_1"/>
<gene>
    <name evidence="1" type="ORF">SERLA73DRAFT_45077</name>
</gene>
<organism evidence="2">
    <name type="scientific">Serpula lacrymans var. lacrymans (strain S7.3)</name>
    <name type="common">Dry rot fungus</name>
    <dbReference type="NCBI Taxonomy" id="936435"/>
    <lineage>
        <taxon>Eukaryota</taxon>
        <taxon>Fungi</taxon>
        <taxon>Dikarya</taxon>
        <taxon>Basidiomycota</taxon>
        <taxon>Agaricomycotina</taxon>
        <taxon>Agaricomycetes</taxon>
        <taxon>Agaricomycetidae</taxon>
        <taxon>Boletales</taxon>
        <taxon>Coniophorineae</taxon>
        <taxon>Serpulaceae</taxon>
        <taxon>Serpula</taxon>
    </lineage>
</organism>
<dbReference type="InParanoid" id="F8PHT3"/>
<sequence length="116" mass="12910">IVHPTSALLDSDANSVFIDQVWAEQNGLPLVKLDMSIPVYNIDGTLNMGGCIMHKCSFIVKYQGHRERVTAKATQLGKINLILGWTCYLNTNLRLTGRQGLSHCHIALRSVMTWVS</sequence>